<sequence>IATRRSNEVVTNSCFVSKIESKNVKEVLTDEFWIEAMQDELTQFRRSDVWDLVPRPNCVNVIGTKWVFKNKSDENGVVTRKKARIVAQGYTQVEALDFDETFVPVAILESIRLLLCIACILKFKLYQMDVKSVFLNGYLHEEVYVEQPKGFIDHAHPDHVYKLKKALYGLKQAPRAWYERLTNFLVSQGYRKDGNDKTLFVKENKGKLVIAQIYVDDIVFGGMYEEMVQHFVQQMQYAKNMVKKFGMDNAAHKRTPTATHLKLTKDEKGIDVDQSLYRSMIGSLLYLTASRSDITFAIGVCARYQAKPKMSHHVQVKRILKYVNGTSDYEILYSQTKNSTLVGYCDADWTGSADDRKSTSGGCFFLGDNLISWFSKKQNCVSLSTAEAEYIAAGTVVLNCCG</sequence>
<proteinExistence type="predicted"/>
<dbReference type="CDD" id="cd09272">
    <property type="entry name" value="RNase_HI_RT_Ty1"/>
    <property type="match status" value="1"/>
</dbReference>
<dbReference type="STRING" id="57577.A0A2K3NRL3"/>
<protein>
    <submittedName>
        <fullName evidence="2">Gag-pol polyprotein</fullName>
    </submittedName>
</protein>
<feature type="non-terminal residue" evidence="2">
    <location>
        <position position="1"/>
    </location>
</feature>
<name>A0A2K3NRL3_TRIPR</name>
<dbReference type="PANTHER" id="PTHR11439:SF486">
    <property type="entry name" value="RLK (RECEPTOR-LIKE KINASE) PROTEIN, PUTATIVE-RELATED"/>
    <property type="match status" value="1"/>
</dbReference>
<reference evidence="2 3" key="2">
    <citation type="journal article" date="2017" name="Front. Plant Sci.">
        <title>Gene Classification and Mining of Molecular Markers Useful in Red Clover (Trifolium pratense) Breeding.</title>
        <authorList>
            <person name="Istvanek J."/>
            <person name="Dluhosova J."/>
            <person name="Dluhos P."/>
            <person name="Patkova L."/>
            <person name="Nedelnik J."/>
            <person name="Repkova J."/>
        </authorList>
    </citation>
    <scope>NUCLEOTIDE SEQUENCE [LARGE SCALE GENOMIC DNA]</scope>
    <source>
        <strain evidence="3">cv. Tatra</strain>
        <tissue evidence="2">Young leaves</tissue>
    </source>
</reference>
<dbReference type="EMBL" id="ASHM01000918">
    <property type="protein sequence ID" value="PNY05675.1"/>
    <property type="molecule type" value="Genomic_DNA"/>
</dbReference>
<dbReference type="InterPro" id="IPR013103">
    <property type="entry name" value="RVT_2"/>
</dbReference>
<feature type="domain" description="Reverse transcriptase Ty1/copia-type" evidence="1">
    <location>
        <begin position="48"/>
        <end position="241"/>
    </location>
</feature>
<comment type="caution">
    <text evidence="2">The sequence shown here is derived from an EMBL/GenBank/DDBJ whole genome shotgun (WGS) entry which is preliminary data.</text>
</comment>
<dbReference type="Pfam" id="PF07727">
    <property type="entry name" value="RVT_2"/>
    <property type="match status" value="1"/>
</dbReference>
<dbReference type="Proteomes" id="UP000236291">
    <property type="component" value="Unassembled WGS sequence"/>
</dbReference>
<dbReference type="AlphaFoldDB" id="A0A2K3NRL3"/>
<evidence type="ECO:0000259" key="1">
    <source>
        <dbReference type="Pfam" id="PF07727"/>
    </source>
</evidence>
<reference evidence="2 3" key="1">
    <citation type="journal article" date="2014" name="Am. J. Bot.">
        <title>Genome assembly and annotation for red clover (Trifolium pratense; Fabaceae).</title>
        <authorList>
            <person name="Istvanek J."/>
            <person name="Jaros M."/>
            <person name="Krenek A."/>
            <person name="Repkova J."/>
        </authorList>
    </citation>
    <scope>NUCLEOTIDE SEQUENCE [LARGE SCALE GENOMIC DNA]</scope>
    <source>
        <strain evidence="3">cv. Tatra</strain>
        <tissue evidence="2">Young leaves</tissue>
    </source>
</reference>
<dbReference type="InterPro" id="IPR043502">
    <property type="entry name" value="DNA/RNA_pol_sf"/>
</dbReference>
<evidence type="ECO:0000313" key="2">
    <source>
        <dbReference type="EMBL" id="PNY05675.1"/>
    </source>
</evidence>
<gene>
    <name evidence="2" type="ORF">L195_g002130</name>
</gene>
<dbReference type="SUPFAM" id="SSF56672">
    <property type="entry name" value="DNA/RNA polymerases"/>
    <property type="match status" value="1"/>
</dbReference>
<dbReference type="PANTHER" id="PTHR11439">
    <property type="entry name" value="GAG-POL-RELATED RETROTRANSPOSON"/>
    <property type="match status" value="1"/>
</dbReference>
<accession>A0A2K3NRL3</accession>
<evidence type="ECO:0000313" key="3">
    <source>
        <dbReference type="Proteomes" id="UP000236291"/>
    </source>
</evidence>
<organism evidence="2 3">
    <name type="scientific">Trifolium pratense</name>
    <name type="common">Red clover</name>
    <dbReference type="NCBI Taxonomy" id="57577"/>
    <lineage>
        <taxon>Eukaryota</taxon>
        <taxon>Viridiplantae</taxon>
        <taxon>Streptophyta</taxon>
        <taxon>Embryophyta</taxon>
        <taxon>Tracheophyta</taxon>
        <taxon>Spermatophyta</taxon>
        <taxon>Magnoliopsida</taxon>
        <taxon>eudicotyledons</taxon>
        <taxon>Gunneridae</taxon>
        <taxon>Pentapetalae</taxon>
        <taxon>rosids</taxon>
        <taxon>fabids</taxon>
        <taxon>Fabales</taxon>
        <taxon>Fabaceae</taxon>
        <taxon>Papilionoideae</taxon>
        <taxon>50 kb inversion clade</taxon>
        <taxon>NPAAA clade</taxon>
        <taxon>Hologalegina</taxon>
        <taxon>IRL clade</taxon>
        <taxon>Trifolieae</taxon>
        <taxon>Trifolium</taxon>
    </lineage>
</organism>